<keyword evidence="2" id="KW-1185">Reference proteome</keyword>
<comment type="caution">
    <text evidence="1">The sequence shown here is derived from an EMBL/GenBank/DDBJ whole genome shotgun (WGS) entry which is preliminary data.</text>
</comment>
<reference evidence="1 2" key="1">
    <citation type="submission" date="2016-08" db="EMBL/GenBank/DDBJ databases">
        <title>The complete genome of Streptomyces subrutilus 10-1-1.</title>
        <authorList>
            <person name="Chen X."/>
        </authorList>
    </citation>
    <scope>NUCLEOTIDE SEQUENCE [LARGE SCALE GENOMIC DNA]</scope>
    <source>
        <strain evidence="1 2">10-1-1</strain>
    </source>
</reference>
<gene>
    <name evidence="1" type="ORF">BGK67_30395</name>
</gene>
<organism evidence="1 2">
    <name type="scientific">Streptomyces subrutilus</name>
    <dbReference type="NCBI Taxonomy" id="36818"/>
    <lineage>
        <taxon>Bacteria</taxon>
        <taxon>Bacillati</taxon>
        <taxon>Actinomycetota</taxon>
        <taxon>Actinomycetes</taxon>
        <taxon>Kitasatosporales</taxon>
        <taxon>Streptomycetaceae</taxon>
        <taxon>Streptomyces</taxon>
    </lineage>
</organism>
<evidence type="ECO:0000313" key="2">
    <source>
        <dbReference type="Proteomes" id="UP000095705"/>
    </source>
</evidence>
<protein>
    <submittedName>
        <fullName evidence="1">Uncharacterized protein</fullName>
    </submittedName>
</protein>
<proteinExistence type="predicted"/>
<dbReference type="EMBL" id="MEHK01000001">
    <property type="protein sequence ID" value="OEJ35056.1"/>
    <property type="molecule type" value="Genomic_DNA"/>
</dbReference>
<sequence length="135" mass="15621">MAPHHRYHLDQDGHSITVLCDVRRRLTELLVDGKTVASVRTPRHAAAFLRGELPTDPPQPFLIRVGHADEPDDVPLCALETDGLRYLMPSVPLTRRQEWPAERTPPARTPGELLTRWRIRWRNRMRRTGRTGQEH</sequence>
<name>A0A1E5Q007_9ACTN</name>
<dbReference type="AlphaFoldDB" id="A0A1E5Q007"/>
<evidence type="ECO:0000313" key="1">
    <source>
        <dbReference type="EMBL" id="OEJ35056.1"/>
    </source>
</evidence>
<dbReference type="RefSeq" id="WP_069923244.1">
    <property type="nucleotide sequence ID" value="NZ_MEHK01000001.1"/>
</dbReference>
<dbReference type="Proteomes" id="UP000095705">
    <property type="component" value="Unassembled WGS sequence"/>
</dbReference>
<dbReference type="OrthoDB" id="3872481at2"/>
<accession>A0A1E5Q007</accession>